<dbReference type="Proteomes" id="UP001151079">
    <property type="component" value="Unassembled WGS sequence"/>
</dbReference>
<name>A0A9X3BYP0_9FLAO</name>
<keyword evidence="3" id="KW-1185">Reference proteome</keyword>
<dbReference type="CDD" id="cd00038">
    <property type="entry name" value="CAP_ED"/>
    <property type="match status" value="1"/>
</dbReference>
<comment type="caution">
    <text evidence="2">The sequence shown here is derived from an EMBL/GenBank/DDBJ whole genome shotgun (WGS) entry which is preliminary data.</text>
</comment>
<evidence type="ECO:0000313" key="3">
    <source>
        <dbReference type="Proteomes" id="UP001151079"/>
    </source>
</evidence>
<reference evidence="2" key="1">
    <citation type="submission" date="2022-10" db="EMBL/GenBank/DDBJ databases">
        <title>Two novel species of Flavobacterium.</title>
        <authorList>
            <person name="Liu Q."/>
            <person name="Xin Y.-H."/>
        </authorList>
    </citation>
    <scope>NUCLEOTIDE SEQUENCE</scope>
    <source>
        <strain evidence="2">LS1R49</strain>
    </source>
</reference>
<accession>A0A9X3BYP0</accession>
<sequence>MFESLRKNIARHIEITDEEFEIFRGYFHPVSIKKRDFLLKEGAINTFEAFVTKGCFRIYYTGESGSEQILYFAIEDWWATDIDSFMNQVPSIFTIEALEDCEVLIISKKDKDNLYDRLPIVEKLFRIMNQKTLVAFQRRLISSHGQTADKRYLEFLKKYPSLEQRITQQQIAAYLGISHEFLSKIRKKMYKKE</sequence>
<dbReference type="RefSeq" id="WP_264206303.1">
    <property type="nucleotide sequence ID" value="NZ_JAOZEW010000010.1"/>
</dbReference>
<gene>
    <name evidence="2" type="ORF">OIU83_10980</name>
</gene>
<dbReference type="EMBL" id="JAOZEW010000010">
    <property type="protein sequence ID" value="MCV9928181.1"/>
    <property type="molecule type" value="Genomic_DNA"/>
</dbReference>
<dbReference type="InterPro" id="IPR000595">
    <property type="entry name" value="cNMP-bd_dom"/>
</dbReference>
<dbReference type="Pfam" id="PF00027">
    <property type="entry name" value="cNMP_binding"/>
    <property type="match status" value="1"/>
</dbReference>
<dbReference type="Gene3D" id="2.60.120.10">
    <property type="entry name" value="Jelly Rolls"/>
    <property type="match status" value="1"/>
</dbReference>
<evidence type="ECO:0000259" key="1">
    <source>
        <dbReference type="Pfam" id="PF00027"/>
    </source>
</evidence>
<dbReference type="InterPro" id="IPR018490">
    <property type="entry name" value="cNMP-bd_dom_sf"/>
</dbReference>
<feature type="domain" description="Cyclic nucleotide-binding" evidence="1">
    <location>
        <begin position="30"/>
        <end position="116"/>
    </location>
</feature>
<proteinExistence type="predicted"/>
<dbReference type="InterPro" id="IPR014710">
    <property type="entry name" value="RmlC-like_jellyroll"/>
</dbReference>
<protein>
    <submittedName>
        <fullName evidence="2">Crp/Fnr family transcriptional regulator</fullName>
    </submittedName>
</protein>
<dbReference type="SUPFAM" id="SSF51206">
    <property type="entry name" value="cAMP-binding domain-like"/>
    <property type="match status" value="1"/>
</dbReference>
<evidence type="ECO:0000313" key="2">
    <source>
        <dbReference type="EMBL" id="MCV9928181.1"/>
    </source>
</evidence>
<organism evidence="2 3">
    <name type="scientific">Flavobacterium shii</name>
    <dbReference type="NCBI Taxonomy" id="2987687"/>
    <lineage>
        <taxon>Bacteria</taxon>
        <taxon>Pseudomonadati</taxon>
        <taxon>Bacteroidota</taxon>
        <taxon>Flavobacteriia</taxon>
        <taxon>Flavobacteriales</taxon>
        <taxon>Flavobacteriaceae</taxon>
        <taxon>Flavobacterium</taxon>
    </lineage>
</organism>
<dbReference type="AlphaFoldDB" id="A0A9X3BYP0"/>